<evidence type="ECO:0000313" key="2">
    <source>
        <dbReference type="EMBL" id="ABN08845.1"/>
    </source>
</evidence>
<name>A2Q5E5_MEDTR</name>
<accession>A2Q5E5</accession>
<dbReference type="EMBL" id="AC161399">
    <property type="protein sequence ID" value="ABN08845.1"/>
    <property type="molecule type" value="Genomic_DNA"/>
</dbReference>
<keyword evidence="1" id="KW-1133">Transmembrane helix</keyword>
<keyword evidence="1" id="KW-0472">Membrane</keyword>
<dbReference type="AlphaFoldDB" id="A2Q5E5"/>
<keyword evidence="1" id="KW-0812">Transmembrane</keyword>
<feature type="transmembrane region" description="Helical" evidence="1">
    <location>
        <begin position="20"/>
        <end position="42"/>
    </location>
</feature>
<protein>
    <recommendedName>
        <fullName evidence="3">Transmembrane protein</fullName>
    </recommendedName>
</protein>
<gene>
    <name evidence="2" type="ORF">MtrDRAFT_AC161399g32v2</name>
</gene>
<organism evidence="2">
    <name type="scientific">Medicago truncatula</name>
    <name type="common">Barrel medic</name>
    <name type="synonym">Medicago tribuloides</name>
    <dbReference type="NCBI Taxonomy" id="3880"/>
    <lineage>
        <taxon>Eukaryota</taxon>
        <taxon>Viridiplantae</taxon>
        <taxon>Streptophyta</taxon>
        <taxon>Embryophyta</taxon>
        <taxon>Tracheophyta</taxon>
        <taxon>Spermatophyta</taxon>
        <taxon>Magnoliopsida</taxon>
        <taxon>eudicotyledons</taxon>
        <taxon>Gunneridae</taxon>
        <taxon>Pentapetalae</taxon>
        <taxon>rosids</taxon>
        <taxon>fabids</taxon>
        <taxon>Fabales</taxon>
        <taxon>Fabaceae</taxon>
        <taxon>Papilionoideae</taxon>
        <taxon>50 kb inversion clade</taxon>
        <taxon>NPAAA clade</taxon>
        <taxon>Hologalegina</taxon>
        <taxon>IRL clade</taxon>
        <taxon>Trifolieae</taxon>
        <taxon>Medicago</taxon>
    </lineage>
</organism>
<evidence type="ECO:0008006" key="3">
    <source>
        <dbReference type="Google" id="ProtNLM"/>
    </source>
</evidence>
<proteinExistence type="predicted"/>
<reference evidence="2" key="2">
    <citation type="submission" date="2007-03" db="EMBL/GenBank/DDBJ databases">
        <authorList>
            <consortium name="The International Medicago Genome Annotation Group"/>
        </authorList>
    </citation>
    <scope>NUCLEOTIDE SEQUENCE</scope>
</reference>
<reference evidence="2" key="1">
    <citation type="submission" date="2005-08" db="EMBL/GenBank/DDBJ databases">
        <authorList>
            <person name="Town C.D."/>
        </authorList>
    </citation>
    <scope>NUCLEOTIDE SEQUENCE</scope>
</reference>
<evidence type="ECO:0000256" key="1">
    <source>
        <dbReference type="SAM" id="Phobius"/>
    </source>
</evidence>
<sequence length="62" mass="7115">MVSEQVRLDLLSAARTLIELSLPFLHFLGRFIVLPLPISFIFQDIFFNRLNTTVSGQNSNTY</sequence>